<gene>
    <name evidence="2" type="ORF">CROQUDRAFT_100781</name>
    <name evidence="1" type="ORF">CROQUDRAFT_101779</name>
</gene>
<proteinExistence type="predicted"/>
<dbReference type="EMBL" id="MU167642">
    <property type="protein sequence ID" value="KAG0139299.1"/>
    <property type="molecule type" value="Genomic_DNA"/>
</dbReference>
<keyword evidence="3" id="KW-1185">Reference proteome</keyword>
<evidence type="ECO:0000313" key="2">
    <source>
        <dbReference type="EMBL" id="KAG0139962.1"/>
    </source>
</evidence>
<dbReference type="EMBL" id="MU167494">
    <property type="protein sequence ID" value="KAG0139962.1"/>
    <property type="molecule type" value="Genomic_DNA"/>
</dbReference>
<evidence type="ECO:0000313" key="3">
    <source>
        <dbReference type="Proteomes" id="UP000886653"/>
    </source>
</evidence>
<name>A0A9P6T5G8_9BASI</name>
<reference evidence="1" key="1">
    <citation type="submission" date="2013-11" db="EMBL/GenBank/DDBJ databases">
        <title>Genome sequence of the fusiform rust pathogen reveals effectors for host alternation and coevolution with pine.</title>
        <authorList>
            <consortium name="DOE Joint Genome Institute"/>
            <person name="Smith K."/>
            <person name="Pendleton A."/>
            <person name="Kubisiak T."/>
            <person name="Anderson C."/>
            <person name="Salamov A."/>
            <person name="Aerts A."/>
            <person name="Riley R."/>
            <person name="Clum A."/>
            <person name="Lindquist E."/>
            <person name="Ence D."/>
            <person name="Campbell M."/>
            <person name="Kronenberg Z."/>
            <person name="Feau N."/>
            <person name="Dhillon B."/>
            <person name="Hamelin R."/>
            <person name="Burleigh J."/>
            <person name="Smith J."/>
            <person name="Yandell M."/>
            <person name="Nelson C."/>
            <person name="Grigoriev I."/>
            <person name="Davis J."/>
        </authorList>
    </citation>
    <scope>NUCLEOTIDE SEQUENCE</scope>
    <source>
        <strain evidence="1">G11</strain>
    </source>
</reference>
<protein>
    <submittedName>
        <fullName evidence="1">Uncharacterized protein</fullName>
    </submittedName>
</protein>
<accession>A0A9P6T5G8</accession>
<organism evidence="1 3">
    <name type="scientific">Cronartium quercuum f. sp. fusiforme G11</name>
    <dbReference type="NCBI Taxonomy" id="708437"/>
    <lineage>
        <taxon>Eukaryota</taxon>
        <taxon>Fungi</taxon>
        <taxon>Dikarya</taxon>
        <taxon>Basidiomycota</taxon>
        <taxon>Pucciniomycotina</taxon>
        <taxon>Pucciniomycetes</taxon>
        <taxon>Pucciniales</taxon>
        <taxon>Coleosporiaceae</taxon>
        <taxon>Cronartium</taxon>
    </lineage>
</organism>
<sequence>MVSDSISGRRLRSPPSRLFCANLEPSMPSVNFKPSMGYVRVVGPLVAGRSTIGPSCAHQVNRWKSTLRSKEVYHSREIELLHPCQLVIQLLQSLMARKSQIGLQIASGSSDA</sequence>
<evidence type="ECO:0000313" key="1">
    <source>
        <dbReference type="EMBL" id="KAG0139299.1"/>
    </source>
</evidence>
<dbReference type="AlphaFoldDB" id="A0A9P6T5G8"/>
<comment type="caution">
    <text evidence="1">The sequence shown here is derived from an EMBL/GenBank/DDBJ whole genome shotgun (WGS) entry which is preliminary data.</text>
</comment>
<dbReference type="Proteomes" id="UP000886653">
    <property type="component" value="Unassembled WGS sequence"/>
</dbReference>